<dbReference type="SUPFAM" id="SSF51905">
    <property type="entry name" value="FAD/NAD(P)-binding domain"/>
    <property type="match status" value="1"/>
</dbReference>
<evidence type="ECO:0000256" key="1">
    <source>
        <dbReference type="ARBA" id="ARBA00001974"/>
    </source>
</evidence>
<dbReference type="GO" id="GO:0050660">
    <property type="term" value="F:flavin adenine dinucleotide binding"/>
    <property type="evidence" value="ECO:0007669"/>
    <property type="project" value="TreeGrafter"/>
</dbReference>
<comment type="cofactor">
    <cofactor evidence="1">
        <name>FAD</name>
        <dbReference type="ChEBI" id="CHEBI:57692"/>
    </cofactor>
</comment>
<keyword evidence="4" id="KW-0285">Flavoprotein</keyword>
<dbReference type="EC" id="1.14.13.168" evidence="9"/>
<evidence type="ECO:0000256" key="10">
    <source>
        <dbReference type="ARBA" id="ARBA00047707"/>
    </source>
</evidence>
<dbReference type="Proteomes" id="UP000290289">
    <property type="component" value="Chromosome 1"/>
</dbReference>
<organism evidence="11 12">
    <name type="scientific">Malus domestica</name>
    <name type="common">Apple</name>
    <name type="synonym">Pyrus malus</name>
    <dbReference type="NCBI Taxonomy" id="3750"/>
    <lineage>
        <taxon>Eukaryota</taxon>
        <taxon>Viridiplantae</taxon>
        <taxon>Streptophyta</taxon>
        <taxon>Embryophyta</taxon>
        <taxon>Tracheophyta</taxon>
        <taxon>Spermatophyta</taxon>
        <taxon>Magnoliopsida</taxon>
        <taxon>eudicotyledons</taxon>
        <taxon>Gunneridae</taxon>
        <taxon>Pentapetalae</taxon>
        <taxon>rosids</taxon>
        <taxon>fabids</taxon>
        <taxon>Rosales</taxon>
        <taxon>Rosaceae</taxon>
        <taxon>Amygdaloideae</taxon>
        <taxon>Maleae</taxon>
        <taxon>Malus</taxon>
    </lineage>
</organism>
<comment type="caution">
    <text evidence="11">The sequence shown here is derived from an EMBL/GenBank/DDBJ whole genome shotgun (WGS) entry which is preliminary data.</text>
</comment>
<keyword evidence="6" id="KW-0521">NADP</keyword>
<protein>
    <recommendedName>
        <fullName evidence="9">indole-3-pyruvate monooxygenase</fullName>
        <ecNumber evidence="9">1.14.13.168</ecNumber>
    </recommendedName>
</protein>
<comment type="similarity">
    <text evidence="3">Belongs to the FMO family.</text>
</comment>
<comment type="pathway">
    <text evidence="2">Plant hormone metabolism; auxin biosynthesis.</text>
</comment>
<evidence type="ECO:0000256" key="9">
    <source>
        <dbReference type="ARBA" id="ARBA00039148"/>
    </source>
</evidence>
<accession>A0A498KPX8</accession>
<dbReference type="InterPro" id="IPR036188">
    <property type="entry name" value="FAD/NAD-bd_sf"/>
</dbReference>
<name>A0A498KPX8_MALDO</name>
<dbReference type="PANTHER" id="PTHR43539:SF9">
    <property type="entry name" value="INDOLE-3-PYRUVATE MONOOXYGENASE YUCCA11-RELATED"/>
    <property type="match status" value="1"/>
</dbReference>
<evidence type="ECO:0000256" key="6">
    <source>
        <dbReference type="ARBA" id="ARBA00022857"/>
    </source>
</evidence>
<dbReference type="GO" id="GO:0009851">
    <property type="term" value="P:auxin biosynthetic process"/>
    <property type="evidence" value="ECO:0007669"/>
    <property type="project" value="UniProtKB-KW"/>
</dbReference>
<dbReference type="GO" id="GO:0103075">
    <property type="term" value="F:indole-3-pyruvate monooxygenase activity"/>
    <property type="evidence" value="ECO:0007669"/>
    <property type="project" value="UniProtKB-EC"/>
</dbReference>
<dbReference type="AlphaFoldDB" id="A0A498KPX8"/>
<evidence type="ECO:0000256" key="8">
    <source>
        <dbReference type="ARBA" id="ARBA00023070"/>
    </source>
</evidence>
<comment type="catalytic activity">
    <reaction evidence="10">
        <text>indole-3-pyruvate + NADPH + O2 + H(+) = (indol-3-yl)acetate + CO2 + NADP(+) + H2O</text>
        <dbReference type="Rhea" id="RHEA:34331"/>
        <dbReference type="ChEBI" id="CHEBI:15377"/>
        <dbReference type="ChEBI" id="CHEBI:15378"/>
        <dbReference type="ChEBI" id="CHEBI:15379"/>
        <dbReference type="ChEBI" id="CHEBI:16526"/>
        <dbReference type="ChEBI" id="CHEBI:17640"/>
        <dbReference type="ChEBI" id="CHEBI:30854"/>
        <dbReference type="ChEBI" id="CHEBI:57783"/>
        <dbReference type="ChEBI" id="CHEBI:58349"/>
        <dbReference type="EC" id="1.14.13.168"/>
    </reaction>
</comment>
<dbReference type="InterPro" id="IPR050982">
    <property type="entry name" value="Auxin_biosynth/cation_transpt"/>
</dbReference>
<proteinExistence type="inferred from homology"/>
<gene>
    <name evidence="11" type="ORF">DVH24_023312</name>
</gene>
<keyword evidence="5" id="KW-0274">FAD</keyword>
<evidence type="ECO:0000256" key="2">
    <source>
        <dbReference type="ARBA" id="ARBA00004814"/>
    </source>
</evidence>
<evidence type="ECO:0000256" key="5">
    <source>
        <dbReference type="ARBA" id="ARBA00022827"/>
    </source>
</evidence>
<evidence type="ECO:0000313" key="12">
    <source>
        <dbReference type="Proteomes" id="UP000290289"/>
    </source>
</evidence>
<evidence type="ECO:0000256" key="3">
    <source>
        <dbReference type="ARBA" id="ARBA00009183"/>
    </source>
</evidence>
<evidence type="ECO:0000313" key="11">
    <source>
        <dbReference type="EMBL" id="RXI09151.1"/>
    </source>
</evidence>
<evidence type="ECO:0000256" key="7">
    <source>
        <dbReference type="ARBA" id="ARBA00023002"/>
    </source>
</evidence>
<reference evidence="11 12" key="1">
    <citation type="submission" date="2018-10" db="EMBL/GenBank/DDBJ databases">
        <title>A high-quality apple genome assembly.</title>
        <authorList>
            <person name="Hu J."/>
        </authorList>
    </citation>
    <scope>NUCLEOTIDE SEQUENCE [LARGE SCALE GENOMIC DNA]</scope>
    <source>
        <strain evidence="12">cv. HFTH1</strain>
        <tissue evidence="11">Young leaf</tissue>
    </source>
</reference>
<keyword evidence="7" id="KW-0560">Oxidoreductase</keyword>
<dbReference type="Gene3D" id="3.50.50.60">
    <property type="entry name" value="FAD/NAD(P)-binding domain"/>
    <property type="match status" value="1"/>
</dbReference>
<dbReference type="PANTHER" id="PTHR43539">
    <property type="entry name" value="FLAVIN-BINDING MONOOXYGENASE-LIKE PROTEIN (AFU_ORTHOLOGUE AFUA_4G09220)"/>
    <property type="match status" value="1"/>
</dbReference>
<dbReference type="STRING" id="3750.A0A498KPX8"/>
<evidence type="ECO:0000256" key="4">
    <source>
        <dbReference type="ARBA" id="ARBA00022630"/>
    </source>
</evidence>
<keyword evidence="12" id="KW-1185">Reference proteome</keyword>
<keyword evidence="8" id="KW-0073">Auxin biosynthesis</keyword>
<dbReference type="EMBL" id="RDQH01000327">
    <property type="protein sequence ID" value="RXI09151.1"/>
    <property type="molecule type" value="Genomic_DNA"/>
</dbReference>
<sequence length="103" mass="11675">MSHSFRTSIFMSKDDFIAYLDEYVSRFNVHPRYCHHVDSAIYDEYEELWELKVKNMASASSTDARPDDRGKFIIGCGNSGMEITNGLADNGAHASLVVRSQSY</sequence>